<dbReference type="InterPro" id="IPR003834">
    <property type="entry name" value="Cyt_c_assmbl_TM_dom"/>
</dbReference>
<dbReference type="AlphaFoldDB" id="A0A1S6HWN7"/>
<dbReference type="RefSeq" id="WP_077754759.1">
    <property type="nucleotide sequence ID" value="NZ_CP014782.1"/>
</dbReference>
<name>A0A1S6HWN7_9GAMM</name>
<keyword evidence="5 7" id="KW-1133">Transmembrane helix</keyword>
<evidence type="ECO:0000256" key="6">
    <source>
        <dbReference type="ARBA" id="ARBA00023136"/>
    </source>
</evidence>
<organism evidence="9 10">
    <name type="scientific">Shewanella psychrophila</name>
    <dbReference type="NCBI Taxonomy" id="225848"/>
    <lineage>
        <taxon>Bacteria</taxon>
        <taxon>Pseudomonadati</taxon>
        <taxon>Pseudomonadota</taxon>
        <taxon>Gammaproteobacteria</taxon>
        <taxon>Alteromonadales</taxon>
        <taxon>Shewanellaceae</taxon>
        <taxon>Shewanella</taxon>
    </lineage>
</organism>
<evidence type="ECO:0000256" key="7">
    <source>
        <dbReference type="SAM" id="Phobius"/>
    </source>
</evidence>
<dbReference type="EMBL" id="CP014782">
    <property type="protein sequence ID" value="AQS39892.1"/>
    <property type="molecule type" value="Genomic_DNA"/>
</dbReference>
<dbReference type="GO" id="GO:0016020">
    <property type="term" value="C:membrane"/>
    <property type="evidence" value="ECO:0007669"/>
    <property type="project" value="UniProtKB-SubCell"/>
</dbReference>
<dbReference type="STRING" id="225848.Sps_04810"/>
<dbReference type="GO" id="GO:0017004">
    <property type="term" value="P:cytochrome complex assembly"/>
    <property type="evidence" value="ECO:0007669"/>
    <property type="project" value="UniProtKB-KW"/>
</dbReference>
<gene>
    <name evidence="9" type="ORF">Sps_04810</name>
</gene>
<feature type="transmembrane region" description="Helical" evidence="7">
    <location>
        <begin position="153"/>
        <end position="178"/>
    </location>
</feature>
<evidence type="ECO:0000256" key="4">
    <source>
        <dbReference type="ARBA" id="ARBA00022748"/>
    </source>
</evidence>
<protein>
    <submittedName>
        <fullName evidence="9">Cytochrome C biogenesis protein transmembrane region</fullName>
    </submittedName>
</protein>
<feature type="transmembrane region" description="Helical" evidence="7">
    <location>
        <begin position="6"/>
        <end position="29"/>
    </location>
</feature>
<evidence type="ECO:0000256" key="1">
    <source>
        <dbReference type="ARBA" id="ARBA00004141"/>
    </source>
</evidence>
<keyword evidence="4" id="KW-0201">Cytochrome c-type biogenesis</keyword>
<dbReference type="OrthoDB" id="9811352at2"/>
<keyword evidence="6 7" id="KW-0472">Membrane</keyword>
<dbReference type="PANTHER" id="PTHR31272">
    <property type="entry name" value="CYTOCHROME C-TYPE BIOGENESIS PROTEIN HI_1454-RELATED"/>
    <property type="match status" value="1"/>
</dbReference>
<keyword evidence="10" id="KW-1185">Reference proteome</keyword>
<dbReference type="InterPro" id="IPR051790">
    <property type="entry name" value="Cytochrome_c-biogenesis_DsbD"/>
</dbReference>
<evidence type="ECO:0000313" key="9">
    <source>
        <dbReference type="EMBL" id="AQS39892.1"/>
    </source>
</evidence>
<dbReference type="Pfam" id="PF02683">
    <property type="entry name" value="DsbD_TM"/>
    <property type="match status" value="1"/>
</dbReference>
<feature type="transmembrane region" description="Helical" evidence="7">
    <location>
        <begin position="120"/>
        <end position="147"/>
    </location>
</feature>
<dbReference type="PANTHER" id="PTHR31272:SF9">
    <property type="entry name" value="BLL1027 PROTEIN"/>
    <property type="match status" value="1"/>
</dbReference>
<evidence type="ECO:0000256" key="5">
    <source>
        <dbReference type="ARBA" id="ARBA00022989"/>
    </source>
</evidence>
<accession>A0A1S6HWN7</accession>
<evidence type="ECO:0000313" key="10">
    <source>
        <dbReference type="Proteomes" id="UP000189545"/>
    </source>
</evidence>
<comment type="similarity">
    <text evidence="2">Belongs to the DsbD family.</text>
</comment>
<feature type="transmembrane region" description="Helical" evidence="7">
    <location>
        <begin position="76"/>
        <end position="99"/>
    </location>
</feature>
<evidence type="ECO:0000259" key="8">
    <source>
        <dbReference type="Pfam" id="PF02683"/>
    </source>
</evidence>
<evidence type="ECO:0000256" key="2">
    <source>
        <dbReference type="ARBA" id="ARBA00006143"/>
    </source>
</evidence>
<feature type="transmembrane region" description="Helical" evidence="7">
    <location>
        <begin position="41"/>
        <end position="64"/>
    </location>
</feature>
<comment type="subcellular location">
    <subcellularLocation>
        <location evidence="1">Membrane</location>
        <topology evidence="1">Multi-pass membrane protein</topology>
    </subcellularLocation>
</comment>
<dbReference type="KEGG" id="spsw:Sps_04810"/>
<feature type="transmembrane region" description="Helical" evidence="7">
    <location>
        <begin position="190"/>
        <end position="211"/>
    </location>
</feature>
<sequence>MDTFAIPLAFAAGILSLLSPCVLPMIPVVASSAMRSSRKGIITLALGLSLSFAFAGTVLTFALISLGLSPEVLRYFSATLLLLIAAAILIPKAGGWLTLKLSMLTSRLPNHQADGEGVMTQFAVGASLGLVWLPCVGPTLGAAIALASTGQSMGSAFIIMLAFGIGTAIPLIGFSLLMKNSLGKWISGGAVAKKVMGLSLIILSLTIFTGFDRTLEALALEIMPEWLYNI</sequence>
<proteinExistence type="inferred from homology"/>
<reference evidence="9 10" key="1">
    <citation type="submission" date="2016-03" db="EMBL/GenBank/DDBJ databases">
        <title>Complete genome sequence of Shewanella psychrophila WP2, a deep sea bacterium isolated from west Pacific sediment.</title>
        <authorList>
            <person name="Xu G."/>
            <person name="Jian H."/>
        </authorList>
    </citation>
    <scope>NUCLEOTIDE SEQUENCE [LARGE SCALE GENOMIC DNA]</scope>
    <source>
        <strain evidence="9 10">WP2</strain>
    </source>
</reference>
<evidence type="ECO:0000256" key="3">
    <source>
        <dbReference type="ARBA" id="ARBA00022692"/>
    </source>
</evidence>
<feature type="domain" description="Cytochrome C biogenesis protein transmembrane" evidence="8">
    <location>
        <begin position="5"/>
        <end position="207"/>
    </location>
</feature>
<keyword evidence="3 7" id="KW-0812">Transmembrane</keyword>
<dbReference type="Proteomes" id="UP000189545">
    <property type="component" value="Chromosome"/>
</dbReference>